<gene>
    <name evidence="1" type="ORF">NQ314_020602</name>
</gene>
<evidence type="ECO:0000313" key="2">
    <source>
        <dbReference type="Proteomes" id="UP001162156"/>
    </source>
</evidence>
<comment type="caution">
    <text evidence="1">The sequence shown here is derived from an EMBL/GenBank/DDBJ whole genome shotgun (WGS) entry which is preliminary data.</text>
</comment>
<protein>
    <submittedName>
        <fullName evidence="1">Uncharacterized protein</fullName>
    </submittedName>
</protein>
<dbReference type="Proteomes" id="UP001162156">
    <property type="component" value="Unassembled WGS sequence"/>
</dbReference>
<dbReference type="EMBL" id="JANEYF010005752">
    <property type="protein sequence ID" value="KAJ8926977.1"/>
    <property type="molecule type" value="Genomic_DNA"/>
</dbReference>
<dbReference type="AlphaFoldDB" id="A0AAV8WL07"/>
<sequence length="153" mass="17523">MTSDDNVLKKVNIKSKTTPLRRSVSTTSLGLLYAKQLNLRDTKSYTGGMEDTKSISSEENEVKNDKIGELVEKNIYKSPIKDEIETRDAVTNEIVIIKEEVLNHGGKNYTLNEIAHIWKKDCRIWLWKNCSELKRNRSVGEKIRAGLIKMKNV</sequence>
<keyword evidence="2" id="KW-1185">Reference proteome</keyword>
<accession>A0AAV8WL07</accession>
<name>A0AAV8WL07_9CUCU</name>
<evidence type="ECO:0000313" key="1">
    <source>
        <dbReference type="EMBL" id="KAJ8926977.1"/>
    </source>
</evidence>
<proteinExistence type="predicted"/>
<organism evidence="1 2">
    <name type="scientific">Rhamnusium bicolor</name>
    <dbReference type="NCBI Taxonomy" id="1586634"/>
    <lineage>
        <taxon>Eukaryota</taxon>
        <taxon>Metazoa</taxon>
        <taxon>Ecdysozoa</taxon>
        <taxon>Arthropoda</taxon>
        <taxon>Hexapoda</taxon>
        <taxon>Insecta</taxon>
        <taxon>Pterygota</taxon>
        <taxon>Neoptera</taxon>
        <taxon>Endopterygota</taxon>
        <taxon>Coleoptera</taxon>
        <taxon>Polyphaga</taxon>
        <taxon>Cucujiformia</taxon>
        <taxon>Chrysomeloidea</taxon>
        <taxon>Cerambycidae</taxon>
        <taxon>Lepturinae</taxon>
        <taxon>Rhagiini</taxon>
        <taxon>Rhamnusium</taxon>
    </lineage>
</organism>
<reference evidence="1" key="1">
    <citation type="journal article" date="2023" name="Insect Mol. Biol.">
        <title>Genome sequencing provides insights into the evolution of gene families encoding plant cell wall-degrading enzymes in longhorned beetles.</title>
        <authorList>
            <person name="Shin N.R."/>
            <person name="Okamura Y."/>
            <person name="Kirsch R."/>
            <person name="Pauchet Y."/>
        </authorList>
    </citation>
    <scope>NUCLEOTIDE SEQUENCE</scope>
    <source>
        <strain evidence="1">RBIC_L_NR</strain>
    </source>
</reference>